<name>A0A0A9H843_ARUDO</name>
<dbReference type="EMBL" id="GBRH01168848">
    <property type="protein sequence ID" value="JAE29048.1"/>
    <property type="molecule type" value="Transcribed_RNA"/>
</dbReference>
<accession>A0A0A9H843</accession>
<evidence type="ECO:0000313" key="1">
    <source>
        <dbReference type="EMBL" id="JAE29048.1"/>
    </source>
</evidence>
<protein>
    <submittedName>
        <fullName evidence="1">Uncharacterized protein</fullName>
    </submittedName>
</protein>
<dbReference type="AlphaFoldDB" id="A0A0A9H843"/>
<reference evidence="1" key="2">
    <citation type="journal article" date="2015" name="Data Brief">
        <title>Shoot transcriptome of the giant reed, Arundo donax.</title>
        <authorList>
            <person name="Barrero R.A."/>
            <person name="Guerrero F.D."/>
            <person name="Moolhuijzen P."/>
            <person name="Goolsby J.A."/>
            <person name="Tidwell J."/>
            <person name="Bellgard S.E."/>
            <person name="Bellgard M.I."/>
        </authorList>
    </citation>
    <scope>NUCLEOTIDE SEQUENCE</scope>
    <source>
        <tissue evidence="1">Shoot tissue taken approximately 20 cm above the soil surface</tissue>
    </source>
</reference>
<proteinExistence type="predicted"/>
<sequence>MDRGAWRRLEDGFAADVFVRLGTAGAV</sequence>
<organism evidence="1">
    <name type="scientific">Arundo donax</name>
    <name type="common">Giant reed</name>
    <name type="synonym">Donax arundinaceus</name>
    <dbReference type="NCBI Taxonomy" id="35708"/>
    <lineage>
        <taxon>Eukaryota</taxon>
        <taxon>Viridiplantae</taxon>
        <taxon>Streptophyta</taxon>
        <taxon>Embryophyta</taxon>
        <taxon>Tracheophyta</taxon>
        <taxon>Spermatophyta</taxon>
        <taxon>Magnoliopsida</taxon>
        <taxon>Liliopsida</taxon>
        <taxon>Poales</taxon>
        <taxon>Poaceae</taxon>
        <taxon>PACMAD clade</taxon>
        <taxon>Arundinoideae</taxon>
        <taxon>Arundineae</taxon>
        <taxon>Arundo</taxon>
    </lineage>
</organism>
<reference evidence="1" key="1">
    <citation type="submission" date="2014-09" db="EMBL/GenBank/DDBJ databases">
        <authorList>
            <person name="Magalhaes I.L.F."/>
            <person name="Oliveira U."/>
            <person name="Santos F.R."/>
            <person name="Vidigal T.H.D.A."/>
            <person name="Brescovit A.D."/>
            <person name="Santos A.J."/>
        </authorList>
    </citation>
    <scope>NUCLEOTIDE SEQUENCE</scope>
    <source>
        <tissue evidence="1">Shoot tissue taken approximately 20 cm above the soil surface</tissue>
    </source>
</reference>